<evidence type="ECO:0000256" key="2">
    <source>
        <dbReference type="SAM" id="Phobius"/>
    </source>
</evidence>
<feature type="transmembrane region" description="Helical" evidence="2">
    <location>
        <begin position="270"/>
        <end position="287"/>
    </location>
</feature>
<evidence type="ECO:0000313" key="4">
    <source>
        <dbReference type="Proteomes" id="UP000273001"/>
    </source>
</evidence>
<organism evidence="3 4">
    <name type="scientific">Actinomyces lilanjuaniae</name>
    <dbReference type="NCBI Taxonomy" id="2321394"/>
    <lineage>
        <taxon>Bacteria</taxon>
        <taxon>Bacillati</taxon>
        <taxon>Actinomycetota</taxon>
        <taxon>Actinomycetes</taxon>
        <taxon>Actinomycetales</taxon>
        <taxon>Actinomycetaceae</taxon>
        <taxon>Actinomyces</taxon>
    </lineage>
</organism>
<feature type="transmembrane region" description="Helical" evidence="2">
    <location>
        <begin position="76"/>
        <end position="95"/>
    </location>
</feature>
<keyword evidence="4" id="KW-1185">Reference proteome</keyword>
<feature type="transmembrane region" description="Helical" evidence="2">
    <location>
        <begin position="54"/>
        <end position="69"/>
    </location>
</feature>
<dbReference type="InterPro" id="IPR029468">
    <property type="entry name" value="O-ag_pol_Wzy"/>
</dbReference>
<keyword evidence="2" id="KW-1133">Transmembrane helix</keyword>
<name>A0ABM6Z417_9ACTO</name>
<reference evidence="3 4" key="1">
    <citation type="submission" date="2018-09" db="EMBL/GenBank/DDBJ databases">
        <authorList>
            <person name="Li J."/>
        </authorList>
    </citation>
    <scope>NUCLEOTIDE SEQUENCE [LARGE SCALE GENOMIC DNA]</scope>
    <source>
        <strain evidence="3 4">2129</strain>
    </source>
</reference>
<feature type="transmembrane region" description="Helical" evidence="2">
    <location>
        <begin position="218"/>
        <end position="240"/>
    </location>
</feature>
<dbReference type="Proteomes" id="UP000273001">
    <property type="component" value="Chromosome"/>
</dbReference>
<keyword evidence="2" id="KW-0812">Transmembrane</keyword>
<protein>
    <submittedName>
        <fullName evidence="3">O-antigen polysaccharide polymerase Wzy</fullName>
    </submittedName>
</protein>
<sequence>MSLLAPRSSLVPRSTTAAPSASRQAPPGQRALRVLTANLALTFMILWGQCDWRWGGLLFLWLNLLLYSLSPRRRSVFFSGFLVSFFLLLLSQATLERVFHYSSSRAEPAALPTTVTILLVGLAASAAGYFLAGLPGMPRYVAAARSSSQRGRAAVIRARSWAAQALHDRAHVRSASLAVIVLSFPISTFWLVSTIARTGISGYLSLYTTDYIDQNSGILNLLGEYSSDFAFIAYLIYLATMPSRNEMILPTSLLAVIKSLYLMVGVRREFTVFAIIVVCYVVLRNRIDPGKGWFTRRTALTASLSAAALMLLFTAMESLRGNGSSSSIVEFLYNQGVSVRVIDNVVVFGDRLPEQFYLAYFAHYGLVGRLLGLPSLQGNSFERAEIGGSLSHSLSRIALGDHAYLTGVSTGTSYLAEGYVQYGMAGVLGLALVVGAVLRYVDGLASTSYISNSLRMLMLPSLIWLPRGPAADFIGVLVAPTTIMALATIVGVVWISRGMETLRSRRQIGYRPRRRLLRQRGRTA</sequence>
<feature type="transmembrane region" description="Helical" evidence="2">
    <location>
        <begin position="473"/>
        <end position="496"/>
    </location>
</feature>
<gene>
    <name evidence="3" type="ORF">D5R93_09015</name>
</gene>
<dbReference type="Pfam" id="PF14296">
    <property type="entry name" value="O-ag_pol_Wzy"/>
    <property type="match status" value="1"/>
</dbReference>
<feature type="transmembrane region" description="Helical" evidence="2">
    <location>
        <begin position="115"/>
        <end position="137"/>
    </location>
</feature>
<feature type="transmembrane region" description="Helical" evidence="2">
    <location>
        <begin position="299"/>
        <end position="316"/>
    </location>
</feature>
<feature type="transmembrane region" description="Helical" evidence="2">
    <location>
        <begin position="419"/>
        <end position="441"/>
    </location>
</feature>
<evidence type="ECO:0000313" key="3">
    <source>
        <dbReference type="EMBL" id="AYD90107.1"/>
    </source>
</evidence>
<accession>A0ABM6Z417</accession>
<dbReference type="EMBL" id="CP032514">
    <property type="protein sequence ID" value="AYD90107.1"/>
    <property type="molecule type" value="Genomic_DNA"/>
</dbReference>
<proteinExistence type="predicted"/>
<feature type="transmembrane region" description="Helical" evidence="2">
    <location>
        <begin position="177"/>
        <end position="198"/>
    </location>
</feature>
<evidence type="ECO:0000256" key="1">
    <source>
        <dbReference type="SAM" id="MobiDB-lite"/>
    </source>
</evidence>
<feature type="region of interest" description="Disordered" evidence="1">
    <location>
        <begin position="1"/>
        <end position="25"/>
    </location>
</feature>
<feature type="compositionally biased region" description="Polar residues" evidence="1">
    <location>
        <begin position="11"/>
        <end position="23"/>
    </location>
</feature>
<keyword evidence="2" id="KW-0472">Membrane</keyword>